<evidence type="ECO:0000256" key="6">
    <source>
        <dbReference type="ARBA" id="ARBA00022679"/>
    </source>
</evidence>
<dbReference type="InterPro" id="IPR009721">
    <property type="entry name" value="O-acyltransferase_WSD1_C"/>
</dbReference>
<dbReference type="GO" id="GO:0051701">
    <property type="term" value="P:biological process involved in interaction with host"/>
    <property type="evidence" value="ECO:0007669"/>
    <property type="project" value="TreeGrafter"/>
</dbReference>
<dbReference type="EC" id="2.3.1.20" evidence="4"/>
<dbReference type="Gene3D" id="3.30.559.10">
    <property type="entry name" value="Chloramphenicol acetyltransferase-like domain"/>
    <property type="match status" value="1"/>
</dbReference>
<evidence type="ECO:0000256" key="8">
    <source>
        <dbReference type="ARBA" id="ARBA00023098"/>
    </source>
</evidence>
<dbReference type="Pfam" id="PF06974">
    <property type="entry name" value="WS_DGAT_C"/>
    <property type="match status" value="1"/>
</dbReference>
<evidence type="ECO:0000256" key="10">
    <source>
        <dbReference type="ARBA" id="ARBA00048109"/>
    </source>
</evidence>
<gene>
    <name evidence="14" type="ORF">FCI23_39935</name>
</gene>
<dbReference type="UniPathway" id="UPA00282"/>
<sequence length="527" mass="57335">MPSMWSECRTRSPFAPRTRDDRHAHRGGGSANSTAADRTAGANAIEASTRVPDGAGDDRPGNLRPRCVRPACWRWVDASGSGLCPRGRHAARAHDDTSNGERVTVMWVLPDMRDSVLDRAFLGFGASHPSTRMDVGLISYMTGAPPRLDDLRHIVEASLDRLPVLTHRLGGPASSARWEPTPDFRLDRHVVEAIAESPGRDGVAETAHRLLEQPLPPDTPWQLWLVSSPSQDCYGLYYRVHHAWQDGVAIAQMLLAIFSPMASEERPPPCPTEHWALRGVRAMTMATRILGEVLQPAARGPVSGWHLSGHRRVTTAAAPLAPLRDVARACGGTVNDVHLAAVSGAIRAWSLEIGRQPAPVAVTVPINLRNPQERPGWGNYCLVRRVWLPCEEEEPLRRLSRTVIATAGLKSAQDRQAARDMLFTAPSFLVRFGTHCILNPRYAPVVASNVPCDDAGMVASMGITDMVPLTLLPPGHPFNVCLTTFGDTAQIAVISDKAVPFADRLPLLWREAVDELTTAMSDGAAGR</sequence>
<keyword evidence="8" id="KW-0443">Lipid metabolism</keyword>
<comment type="similarity">
    <text evidence="3">Belongs to the long-chain O-acyltransferase family.</text>
</comment>
<evidence type="ECO:0000256" key="4">
    <source>
        <dbReference type="ARBA" id="ARBA00013244"/>
    </source>
</evidence>
<dbReference type="GO" id="GO:0071731">
    <property type="term" value="P:response to nitric oxide"/>
    <property type="evidence" value="ECO:0007669"/>
    <property type="project" value="TreeGrafter"/>
</dbReference>
<evidence type="ECO:0000256" key="1">
    <source>
        <dbReference type="ARBA" id="ARBA00004771"/>
    </source>
</evidence>
<dbReference type="GO" id="GO:0019432">
    <property type="term" value="P:triglyceride biosynthetic process"/>
    <property type="evidence" value="ECO:0007669"/>
    <property type="project" value="UniProtKB-UniPathway"/>
</dbReference>
<evidence type="ECO:0000313" key="14">
    <source>
        <dbReference type="EMBL" id="TKA01723.1"/>
    </source>
</evidence>
<feature type="domain" description="O-acyltransferase WSD1 C-terminal" evidence="13">
    <location>
        <begin position="377"/>
        <end position="505"/>
    </location>
</feature>
<dbReference type="PANTHER" id="PTHR31650">
    <property type="entry name" value="O-ACYLTRANSFERASE (WSD1-LIKE) FAMILY PROTEIN"/>
    <property type="match status" value="1"/>
</dbReference>
<proteinExistence type="inferred from homology"/>
<organism evidence="14 15">
    <name type="scientific">Actinacidiphila oryziradicis</name>
    <dbReference type="NCBI Taxonomy" id="2571141"/>
    <lineage>
        <taxon>Bacteria</taxon>
        <taxon>Bacillati</taxon>
        <taxon>Actinomycetota</taxon>
        <taxon>Actinomycetes</taxon>
        <taxon>Kitasatosporales</taxon>
        <taxon>Streptomycetaceae</taxon>
        <taxon>Actinacidiphila</taxon>
    </lineage>
</organism>
<feature type="region of interest" description="Disordered" evidence="11">
    <location>
        <begin position="1"/>
        <end position="63"/>
    </location>
</feature>
<comment type="caution">
    <text evidence="14">The sequence shown here is derived from an EMBL/GenBank/DDBJ whole genome shotgun (WGS) entry which is preliminary data.</text>
</comment>
<evidence type="ECO:0000259" key="13">
    <source>
        <dbReference type="Pfam" id="PF06974"/>
    </source>
</evidence>
<dbReference type="GO" id="GO:0001666">
    <property type="term" value="P:response to hypoxia"/>
    <property type="evidence" value="ECO:0007669"/>
    <property type="project" value="TreeGrafter"/>
</dbReference>
<dbReference type="InterPro" id="IPR045034">
    <property type="entry name" value="O-acyltransferase_WSD1-like"/>
</dbReference>
<evidence type="ECO:0000259" key="12">
    <source>
        <dbReference type="Pfam" id="PF03007"/>
    </source>
</evidence>
<evidence type="ECO:0000256" key="11">
    <source>
        <dbReference type="SAM" id="MobiDB-lite"/>
    </source>
</evidence>
<keyword evidence="5" id="KW-0444">Lipid biosynthesis</keyword>
<accession>A0A4U0S0X0</accession>
<dbReference type="Proteomes" id="UP000305778">
    <property type="component" value="Unassembled WGS sequence"/>
</dbReference>
<dbReference type="GO" id="GO:0004144">
    <property type="term" value="F:diacylglycerol O-acyltransferase activity"/>
    <property type="evidence" value="ECO:0007669"/>
    <property type="project" value="UniProtKB-EC"/>
</dbReference>
<dbReference type="AlphaFoldDB" id="A0A4U0S0X0"/>
<dbReference type="InterPro" id="IPR004255">
    <property type="entry name" value="O-acyltransferase_WSD1_N"/>
</dbReference>
<keyword evidence="15" id="KW-1185">Reference proteome</keyword>
<dbReference type="SUPFAM" id="SSF52777">
    <property type="entry name" value="CoA-dependent acyltransferases"/>
    <property type="match status" value="1"/>
</dbReference>
<dbReference type="PANTHER" id="PTHR31650:SF1">
    <property type="entry name" value="WAX ESTER SYNTHASE_DIACYLGLYCEROL ACYLTRANSFERASE 4-RELATED"/>
    <property type="match status" value="1"/>
</dbReference>
<evidence type="ECO:0000256" key="7">
    <source>
        <dbReference type="ARBA" id="ARBA00022798"/>
    </source>
</evidence>
<keyword evidence="9" id="KW-0012">Acyltransferase</keyword>
<name>A0A4U0S0X0_9ACTN</name>
<keyword evidence="6" id="KW-0808">Transferase</keyword>
<evidence type="ECO:0000313" key="15">
    <source>
        <dbReference type="Proteomes" id="UP000305778"/>
    </source>
</evidence>
<feature type="domain" description="O-acyltransferase WSD1-like N-terminal" evidence="12">
    <location>
        <begin position="118"/>
        <end position="278"/>
    </location>
</feature>
<evidence type="ECO:0000256" key="2">
    <source>
        <dbReference type="ARBA" id="ARBA00005189"/>
    </source>
</evidence>
<dbReference type="GO" id="GO:0006071">
    <property type="term" value="P:glycerol metabolic process"/>
    <property type="evidence" value="ECO:0007669"/>
    <property type="project" value="UniProtKB-KW"/>
</dbReference>
<keyword evidence="7" id="KW-0319">Glycerol metabolism</keyword>
<dbReference type="InterPro" id="IPR023213">
    <property type="entry name" value="CAT-like_dom_sf"/>
</dbReference>
<comment type="pathway">
    <text evidence="1">Glycerolipid metabolism; triacylglycerol biosynthesis.</text>
</comment>
<dbReference type="Pfam" id="PF03007">
    <property type="entry name" value="WS_DGAT_cat"/>
    <property type="match status" value="1"/>
</dbReference>
<dbReference type="EMBL" id="SUMC01000069">
    <property type="protein sequence ID" value="TKA01723.1"/>
    <property type="molecule type" value="Genomic_DNA"/>
</dbReference>
<evidence type="ECO:0000256" key="9">
    <source>
        <dbReference type="ARBA" id="ARBA00023315"/>
    </source>
</evidence>
<dbReference type="OrthoDB" id="4671961at2"/>
<protein>
    <recommendedName>
        <fullName evidence="4">diacylglycerol O-acyltransferase</fullName>
        <ecNumber evidence="4">2.3.1.20</ecNumber>
    </recommendedName>
</protein>
<dbReference type="GO" id="GO:0005886">
    <property type="term" value="C:plasma membrane"/>
    <property type="evidence" value="ECO:0007669"/>
    <property type="project" value="TreeGrafter"/>
</dbReference>
<evidence type="ECO:0000256" key="5">
    <source>
        <dbReference type="ARBA" id="ARBA00022516"/>
    </source>
</evidence>
<comment type="catalytic activity">
    <reaction evidence="10">
        <text>an acyl-CoA + a 1,2-diacyl-sn-glycerol = a triacyl-sn-glycerol + CoA</text>
        <dbReference type="Rhea" id="RHEA:10868"/>
        <dbReference type="ChEBI" id="CHEBI:17815"/>
        <dbReference type="ChEBI" id="CHEBI:57287"/>
        <dbReference type="ChEBI" id="CHEBI:58342"/>
        <dbReference type="ChEBI" id="CHEBI:64615"/>
        <dbReference type="EC" id="2.3.1.20"/>
    </reaction>
</comment>
<evidence type="ECO:0000256" key="3">
    <source>
        <dbReference type="ARBA" id="ARBA00009587"/>
    </source>
</evidence>
<comment type="pathway">
    <text evidence="2">Lipid metabolism.</text>
</comment>
<reference evidence="14 15" key="1">
    <citation type="submission" date="2019-04" db="EMBL/GenBank/DDBJ databases">
        <title>Streptomyces oryziradicis sp. nov., a novel actinomycete isolated from rhizosphere soil of rice (Oryza sativa L.).</title>
        <authorList>
            <person name="Li C."/>
        </authorList>
    </citation>
    <scope>NUCLEOTIDE SEQUENCE [LARGE SCALE GENOMIC DNA]</scope>
    <source>
        <strain evidence="14 15">NEAU-C40</strain>
    </source>
</reference>